<reference evidence="1 2" key="1">
    <citation type="journal article" date="2011" name="J. Bacteriol.">
        <title>Complete genome sequence of Burkholderia rhizoxinica, an endosymbiont of Rhizopus microsporus.</title>
        <authorList>
            <person name="Lackner G."/>
            <person name="Moebius N."/>
            <person name="Partida-Martinez L."/>
            <person name="Hertweck C."/>
        </authorList>
    </citation>
    <scope>NUCLEOTIDE SEQUENCE [LARGE SCALE GENOMIC DNA]</scope>
    <source>
        <strain evidence="2">DSM 19002 / CIP 109453 / HKI 454</strain>
    </source>
</reference>
<sequence length="38" mass="4110">MISRSVPQAPLLLGNLIKLAQLGCYLAHASGKPYIPQF</sequence>
<dbReference type="HOGENOM" id="CLU_3325746_0_0_4"/>
<accession>E5ARR4</accession>
<gene>
    <name evidence="1" type="ordered locus">RBRH_04152</name>
</gene>
<evidence type="ECO:0000313" key="2">
    <source>
        <dbReference type="Proteomes" id="UP000007437"/>
    </source>
</evidence>
<proteinExistence type="predicted"/>
<dbReference type="STRING" id="882378.RBRH_04152"/>
<dbReference type="Proteomes" id="UP000007437">
    <property type="component" value="Chromosome"/>
</dbReference>
<dbReference type="AlphaFoldDB" id="E5ARR4"/>
<name>E5ARR4_MYCRK</name>
<dbReference type="EMBL" id="FR687359">
    <property type="protein sequence ID" value="CBW75296.1"/>
    <property type="molecule type" value="Genomic_DNA"/>
</dbReference>
<dbReference type="KEGG" id="brh:RBRH_04152"/>
<evidence type="ECO:0000313" key="1">
    <source>
        <dbReference type="EMBL" id="CBW75296.1"/>
    </source>
</evidence>
<organism evidence="1 2">
    <name type="scientific">Mycetohabitans rhizoxinica (strain DSM 19002 / CIP 109453 / HKI 454)</name>
    <name type="common">Paraburkholderia rhizoxinica</name>
    <dbReference type="NCBI Taxonomy" id="882378"/>
    <lineage>
        <taxon>Bacteria</taxon>
        <taxon>Pseudomonadati</taxon>
        <taxon>Pseudomonadota</taxon>
        <taxon>Betaproteobacteria</taxon>
        <taxon>Burkholderiales</taxon>
        <taxon>Burkholderiaceae</taxon>
        <taxon>Mycetohabitans</taxon>
    </lineage>
</organism>
<protein>
    <submittedName>
        <fullName evidence="1">Uncharacterized protein</fullName>
    </submittedName>
</protein>